<comment type="caution">
    <text evidence="7">The sequence shown here is derived from an EMBL/GenBank/DDBJ whole genome shotgun (WGS) entry which is preliminary data.</text>
</comment>
<organism evidence="7 8">
    <name type="scientific">Dendrobium nobile</name>
    <name type="common">Orchid</name>
    <dbReference type="NCBI Taxonomy" id="94219"/>
    <lineage>
        <taxon>Eukaryota</taxon>
        <taxon>Viridiplantae</taxon>
        <taxon>Streptophyta</taxon>
        <taxon>Embryophyta</taxon>
        <taxon>Tracheophyta</taxon>
        <taxon>Spermatophyta</taxon>
        <taxon>Magnoliopsida</taxon>
        <taxon>Liliopsida</taxon>
        <taxon>Asparagales</taxon>
        <taxon>Orchidaceae</taxon>
        <taxon>Epidendroideae</taxon>
        <taxon>Malaxideae</taxon>
        <taxon>Dendrobiinae</taxon>
        <taxon>Dendrobium</taxon>
    </lineage>
</organism>
<dbReference type="GO" id="GO:0019843">
    <property type="term" value="F:rRNA binding"/>
    <property type="evidence" value="ECO:0007669"/>
    <property type="project" value="TreeGrafter"/>
</dbReference>
<gene>
    <name evidence="7" type="ORF">KFK09_007442</name>
</gene>
<protein>
    <recommendedName>
        <fullName evidence="9">Ribosomal RNA-processing protein 17</fullName>
    </recommendedName>
</protein>
<accession>A0A8T3BS12</accession>
<comment type="subcellular location">
    <subcellularLocation>
        <location evidence="1">Nucleus</location>
        <location evidence="1">Nucleolus</location>
    </subcellularLocation>
</comment>
<dbReference type="Pfam" id="PF09805">
    <property type="entry name" value="Nop25"/>
    <property type="match status" value="1"/>
</dbReference>
<dbReference type="PANTHER" id="PTHR14577">
    <property type="entry name" value="NUCLEOLAR PROTEIN 12"/>
    <property type="match status" value="1"/>
</dbReference>
<evidence type="ECO:0000256" key="6">
    <source>
        <dbReference type="SAM" id="MobiDB-lite"/>
    </source>
</evidence>
<evidence type="ECO:0000313" key="7">
    <source>
        <dbReference type="EMBL" id="KAI0519978.1"/>
    </source>
</evidence>
<sequence>MDNDQEFDEGVVVGQKPTVMVPRHINKKSLRNRGLSIAFDEKNLRDFVTGFHKRKDKRRKEAKKQLHEKERQMRIMARKKMKEAKELALKGQLKELDSDLEQDVDSDAKEDGPTTIASVSETRIYENNNTTITVTTSELVNENQDLEPVHTIPKLSNKLEKNHKLPVKIKPMKRATKQKLQKKTSKRSSSFKIDGRKKKNKW</sequence>
<dbReference type="InterPro" id="IPR019186">
    <property type="entry name" value="Nucleolar_protein_12"/>
</dbReference>
<evidence type="ECO:0000313" key="8">
    <source>
        <dbReference type="Proteomes" id="UP000829196"/>
    </source>
</evidence>
<feature type="compositionally biased region" description="Basic residues" evidence="6">
    <location>
        <begin position="171"/>
        <end position="186"/>
    </location>
</feature>
<keyword evidence="8" id="KW-1185">Reference proteome</keyword>
<evidence type="ECO:0000256" key="3">
    <source>
        <dbReference type="ARBA" id="ARBA00023054"/>
    </source>
</evidence>
<dbReference type="GO" id="GO:0005730">
    <property type="term" value="C:nucleolus"/>
    <property type="evidence" value="ECO:0007669"/>
    <property type="project" value="UniProtKB-SubCell"/>
</dbReference>
<evidence type="ECO:0000256" key="1">
    <source>
        <dbReference type="ARBA" id="ARBA00004604"/>
    </source>
</evidence>
<feature type="region of interest" description="Disordered" evidence="6">
    <location>
        <begin position="171"/>
        <end position="202"/>
    </location>
</feature>
<dbReference type="SMR" id="A0A8T3BS12"/>
<dbReference type="AlphaFoldDB" id="A0A8T3BS12"/>
<dbReference type="Proteomes" id="UP000829196">
    <property type="component" value="Unassembled WGS sequence"/>
</dbReference>
<evidence type="ECO:0000256" key="2">
    <source>
        <dbReference type="ARBA" id="ARBA00007175"/>
    </source>
</evidence>
<evidence type="ECO:0000256" key="4">
    <source>
        <dbReference type="ARBA" id="ARBA00023242"/>
    </source>
</evidence>
<keyword evidence="3 5" id="KW-0175">Coiled coil</keyword>
<evidence type="ECO:0008006" key="9">
    <source>
        <dbReference type="Google" id="ProtNLM"/>
    </source>
</evidence>
<proteinExistence type="inferred from homology"/>
<keyword evidence="4" id="KW-0539">Nucleus</keyword>
<dbReference type="PANTHER" id="PTHR14577:SF0">
    <property type="entry name" value="NUCLEOLAR PROTEIN 12"/>
    <property type="match status" value="1"/>
</dbReference>
<name>A0A8T3BS12_DENNO</name>
<evidence type="ECO:0000256" key="5">
    <source>
        <dbReference type="SAM" id="Coils"/>
    </source>
</evidence>
<dbReference type="OrthoDB" id="551633at2759"/>
<reference evidence="7" key="1">
    <citation type="journal article" date="2022" name="Front. Genet.">
        <title>Chromosome-Scale Assembly of the Dendrobium nobile Genome Provides Insights Into the Molecular Mechanism of the Biosynthesis of the Medicinal Active Ingredient of Dendrobium.</title>
        <authorList>
            <person name="Xu Q."/>
            <person name="Niu S.-C."/>
            <person name="Li K.-L."/>
            <person name="Zheng P.-J."/>
            <person name="Zhang X.-J."/>
            <person name="Jia Y."/>
            <person name="Liu Y."/>
            <person name="Niu Y.-X."/>
            <person name="Yu L.-H."/>
            <person name="Chen D.-F."/>
            <person name="Zhang G.-Q."/>
        </authorList>
    </citation>
    <scope>NUCLEOTIDE SEQUENCE</scope>
    <source>
        <tissue evidence="7">Leaf</tissue>
    </source>
</reference>
<comment type="similarity">
    <text evidence="2">Belongs to the RRP17 family.</text>
</comment>
<dbReference type="EMBL" id="JAGYWB010000006">
    <property type="protein sequence ID" value="KAI0519978.1"/>
    <property type="molecule type" value="Genomic_DNA"/>
</dbReference>
<feature type="coiled-coil region" evidence="5">
    <location>
        <begin position="52"/>
        <end position="79"/>
    </location>
</feature>